<comment type="caution">
    <text evidence="3">The sequence shown here is derived from an EMBL/GenBank/DDBJ whole genome shotgun (WGS) entry which is preliminary data.</text>
</comment>
<evidence type="ECO:0000256" key="1">
    <source>
        <dbReference type="SAM" id="MobiDB-lite"/>
    </source>
</evidence>
<dbReference type="Gene3D" id="3.55.50.30">
    <property type="match status" value="1"/>
</dbReference>
<evidence type="ECO:0000313" key="3">
    <source>
        <dbReference type="EMBL" id="KGD61026.1"/>
    </source>
</evidence>
<feature type="region of interest" description="Disordered" evidence="1">
    <location>
        <begin position="143"/>
        <end position="172"/>
    </location>
</feature>
<evidence type="ECO:0008006" key="5">
    <source>
        <dbReference type="Google" id="ProtNLM"/>
    </source>
</evidence>
<evidence type="ECO:0000256" key="2">
    <source>
        <dbReference type="SAM" id="SignalP"/>
    </source>
</evidence>
<dbReference type="Proteomes" id="UP000029443">
    <property type="component" value="Unassembled WGS sequence"/>
</dbReference>
<name>A0ABR4WC81_9GAMM</name>
<keyword evidence="2" id="KW-0732">Signal</keyword>
<organism evidence="3 4">
    <name type="scientific">Alcanivorax jadensis T9</name>
    <dbReference type="NCBI Taxonomy" id="1177181"/>
    <lineage>
        <taxon>Bacteria</taxon>
        <taxon>Pseudomonadati</taxon>
        <taxon>Pseudomonadota</taxon>
        <taxon>Gammaproteobacteria</taxon>
        <taxon>Oceanospirillales</taxon>
        <taxon>Alcanivoracaceae</taxon>
        <taxon>Alcanivorax</taxon>
    </lineage>
</organism>
<evidence type="ECO:0000313" key="4">
    <source>
        <dbReference type="Proteomes" id="UP000029443"/>
    </source>
</evidence>
<feature type="compositionally biased region" description="Basic and acidic residues" evidence="1">
    <location>
        <begin position="148"/>
        <end position="166"/>
    </location>
</feature>
<dbReference type="EMBL" id="ARXU01000006">
    <property type="protein sequence ID" value="KGD61026.1"/>
    <property type="molecule type" value="Genomic_DNA"/>
</dbReference>
<feature type="chain" id="PRO_5046578100" description="Secretin/TonB short N-terminal domain-containing protein" evidence="2">
    <location>
        <begin position="32"/>
        <end position="172"/>
    </location>
</feature>
<gene>
    <name evidence="3" type="ORF">T9A_01886</name>
</gene>
<keyword evidence="4" id="KW-1185">Reference proteome</keyword>
<protein>
    <recommendedName>
        <fullName evidence="5">Secretin/TonB short N-terminal domain-containing protein</fullName>
    </recommendedName>
</protein>
<reference evidence="3 4" key="1">
    <citation type="submission" date="2012-09" db="EMBL/GenBank/DDBJ databases">
        <title>Genome Sequence of alkane-degrading Bacterium Alcanivorax jadensis T9.</title>
        <authorList>
            <person name="Lai Q."/>
            <person name="Shao Z."/>
        </authorList>
    </citation>
    <scope>NUCLEOTIDE SEQUENCE [LARGE SCALE GENOMIC DNA]</scope>
    <source>
        <strain evidence="3 4">T9</strain>
    </source>
</reference>
<feature type="signal peptide" evidence="2">
    <location>
        <begin position="1"/>
        <end position="31"/>
    </location>
</feature>
<sequence length="172" mass="18635">MKGVGVKATLRSGVPLLSIFAVLLCSELSRAGDSDVYMHEGSIYVTAIDQPLSQVMAQVAAASGIAVDVSPAVDKPVSFSISNRTLESALEKIAREQSLSMITGWKKSALGSNAIATVIFFPSSGTERDEASIQEAGVHWERKARRQFNKDKAQSKREKKRLERAAKRSGRI</sequence>
<accession>A0ABR4WC81</accession>
<proteinExistence type="predicted"/>